<dbReference type="InterPro" id="IPR001810">
    <property type="entry name" value="F-box_dom"/>
</dbReference>
<name>A0AB34KH01_9PEZI</name>
<gene>
    <name evidence="2" type="ORF">WHR41_06308</name>
</gene>
<dbReference type="AlphaFoldDB" id="A0AB34KH01"/>
<dbReference type="Proteomes" id="UP000803884">
    <property type="component" value="Unassembled WGS sequence"/>
</dbReference>
<dbReference type="PROSITE" id="PS50181">
    <property type="entry name" value="FBOX"/>
    <property type="match status" value="1"/>
</dbReference>
<evidence type="ECO:0000313" key="2">
    <source>
        <dbReference type="EMBL" id="KAL1584408.1"/>
    </source>
</evidence>
<accession>A0AB34KH01</accession>
<keyword evidence="3" id="KW-1185">Reference proteome</keyword>
<dbReference type="SUPFAM" id="SSF52047">
    <property type="entry name" value="RNI-like"/>
    <property type="match status" value="1"/>
</dbReference>
<organism evidence="2 3">
    <name type="scientific">Cladosporium halotolerans</name>
    <dbReference type="NCBI Taxonomy" id="1052096"/>
    <lineage>
        <taxon>Eukaryota</taxon>
        <taxon>Fungi</taxon>
        <taxon>Dikarya</taxon>
        <taxon>Ascomycota</taxon>
        <taxon>Pezizomycotina</taxon>
        <taxon>Dothideomycetes</taxon>
        <taxon>Dothideomycetidae</taxon>
        <taxon>Cladosporiales</taxon>
        <taxon>Cladosporiaceae</taxon>
        <taxon>Cladosporium</taxon>
    </lineage>
</organism>
<feature type="domain" description="F-box" evidence="1">
    <location>
        <begin position="2"/>
        <end position="51"/>
    </location>
</feature>
<reference evidence="2 3" key="1">
    <citation type="journal article" date="2020" name="Microbiol. Resour. Announc.">
        <title>Draft Genome Sequence of a Cladosporium Species Isolated from the Mesophotic Ascidian Didemnum maculosum.</title>
        <authorList>
            <person name="Gioti A."/>
            <person name="Siaperas R."/>
            <person name="Nikolaivits E."/>
            <person name="Le Goff G."/>
            <person name="Ouazzani J."/>
            <person name="Kotoulas G."/>
            <person name="Topakas E."/>
        </authorList>
    </citation>
    <scope>NUCLEOTIDE SEQUENCE [LARGE SCALE GENOMIC DNA]</scope>
    <source>
        <strain evidence="2 3">TM138-S3</strain>
    </source>
</reference>
<dbReference type="EMBL" id="JAAQHG020000026">
    <property type="protein sequence ID" value="KAL1584408.1"/>
    <property type="molecule type" value="Genomic_DNA"/>
</dbReference>
<dbReference type="RefSeq" id="XP_069227514.1">
    <property type="nucleotide sequence ID" value="XM_069374913.1"/>
</dbReference>
<evidence type="ECO:0000313" key="3">
    <source>
        <dbReference type="Proteomes" id="UP000803884"/>
    </source>
</evidence>
<dbReference type="GeneID" id="96007751"/>
<evidence type="ECO:0000259" key="1">
    <source>
        <dbReference type="PROSITE" id="PS50181"/>
    </source>
</evidence>
<sequence>MSTTILDLPSELIASIFHFLNDGDIFAARSANRVLERASFSFFAKRFFRKKGYMITTPSLQVLQSVAAHEELRPYVQHVWFNPDCFTFGSLNPITPTDHACPSAGTESGIDGRLPDFTQSEQSRYEAYSECIEDYHQLIFSETKLAEMLTAAFATLPNLKAVGMRRSDQHSPWGWQRLKDAIGQDPRELGEIPEGQSFLLSGPTQLYIPLMKALAASGAIIQRLYTDAIEIDDISPEALPQEALAEASCSVLYLEINATKGNLIKLDLPGAGNAQSTSVQNPSGLSKLLSATPNLRELGLMIFPDRKQSHLIPPQPYRPESWRTSYPYKALERLSASIKLQNLRRIKLEKFTVSPSILISLLQPSAQHLTSIKLRDIRLLPDLQDSATSTFNPNADRTWEPIFNFLATFCPKLSYLLLYHLSHPSGGIRFVANASHTQPEDQIVTHLEGAGEFMDYENISVEAGIPHSDPDLQGPEKREEIMRARRVVGDRVRALVEGHWYGRNTYSYEMDDLLWHTDTSDEEW</sequence>
<proteinExistence type="predicted"/>
<protein>
    <recommendedName>
        <fullName evidence="1">F-box domain-containing protein</fullName>
    </recommendedName>
</protein>
<comment type="caution">
    <text evidence="2">The sequence shown here is derived from an EMBL/GenBank/DDBJ whole genome shotgun (WGS) entry which is preliminary data.</text>
</comment>